<accession>A0AAW0AYS4</accession>
<dbReference type="Proteomes" id="UP001362999">
    <property type="component" value="Unassembled WGS sequence"/>
</dbReference>
<dbReference type="AlphaFoldDB" id="A0AAW0AYS4"/>
<reference evidence="1 2" key="1">
    <citation type="journal article" date="2024" name="J Genomics">
        <title>Draft genome sequencing and assembly of Favolaschia claudopus CIRM-BRFM 2984 isolated from oak limbs.</title>
        <authorList>
            <person name="Navarro D."/>
            <person name="Drula E."/>
            <person name="Chaduli D."/>
            <person name="Cazenave R."/>
            <person name="Ahrendt S."/>
            <person name="Wang J."/>
            <person name="Lipzen A."/>
            <person name="Daum C."/>
            <person name="Barry K."/>
            <person name="Grigoriev I.V."/>
            <person name="Favel A."/>
            <person name="Rosso M.N."/>
            <person name="Martin F."/>
        </authorList>
    </citation>
    <scope>NUCLEOTIDE SEQUENCE [LARGE SCALE GENOMIC DNA]</scope>
    <source>
        <strain evidence="1 2">CIRM-BRFM 2984</strain>
    </source>
</reference>
<organism evidence="1 2">
    <name type="scientific">Favolaschia claudopus</name>
    <dbReference type="NCBI Taxonomy" id="2862362"/>
    <lineage>
        <taxon>Eukaryota</taxon>
        <taxon>Fungi</taxon>
        <taxon>Dikarya</taxon>
        <taxon>Basidiomycota</taxon>
        <taxon>Agaricomycotina</taxon>
        <taxon>Agaricomycetes</taxon>
        <taxon>Agaricomycetidae</taxon>
        <taxon>Agaricales</taxon>
        <taxon>Marasmiineae</taxon>
        <taxon>Mycenaceae</taxon>
        <taxon>Favolaschia</taxon>
    </lineage>
</organism>
<evidence type="ECO:0000313" key="1">
    <source>
        <dbReference type="EMBL" id="KAK7018372.1"/>
    </source>
</evidence>
<keyword evidence="2" id="KW-1185">Reference proteome</keyword>
<protein>
    <submittedName>
        <fullName evidence="1">Uncharacterized protein</fullName>
    </submittedName>
</protein>
<proteinExistence type="predicted"/>
<dbReference type="EMBL" id="JAWWNJ010000046">
    <property type="protein sequence ID" value="KAK7018372.1"/>
    <property type="molecule type" value="Genomic_DNA"/>
</dbReference>
<evidence type="ECO:0000313" key="2">
    <source>
        <dbReference type="Proteomes" id="UP001362999"/>
    </source>
</evidence>
<name>A0AAW0AYS4_9AGAR</name>
<comment type="caution">
    <text evidence="1">The sequence shown here is derived from an EMBL/GenBank/DDBJ whole genome shotgun (WGS) entry which is preliminary data.</text>
</comment>
<gene>
    <name evidence="1" type="ORF">R3P38DRAFT_3274463</name>
</gene>
<sequence>MLSKSILTSTPPASTVPHAVVALSTPHLVHLGWLPTVWALDVYFKFGNALRSGIAVEAGWKGRRVGEYSRVSRNRQKSRSLRPIAACTTGRPPLTRNVEARHVEATRRFAGVGAATNIPLSASPPSTCCARRPTAAAPIRRRFLDDDDLLIGETSPPLLSTPSNKKAGRSPFEVRLVSSTRHPGFQLQGRALRVKEMLRYTRCCRPLDCCTIIDPNATVATSDKFPERRVVAIPLLPSLAATPANRFGANIFGCSPQSVDAMISYAAPPTNERLLLAA</sequence>